<reference evidence="2" key="1">
    <citation type="submission" date="2016-10" db="EMBL/GenBank/DDBJ databases">
        <authorList>
            <person name="Varghese N."/>
            <person name="Submissions S."/>
        </authorList>
    </citation>
    <scope>NUCLEOTIDE SEQUENCE [LARGE SCALE GENOMIC DNA]</scope>
    <source>
        <strain evidence="2">DSM 45789</strain>
    </source>
</reference>
<dbReference type="RefSeq" id="WP_091836121.1">
    <property type="nucleotide sequence ID" value="NZ_FPAA01000004.1"/>
</dbReference>
<evidence type="ECO:0000313" key="1">
    <source>
        <dbReference type="EMBL" id="SFS61335.1"/>
    </source>
</evidence>
<dbReference type="OrthoDB" id="2991347at2"/>
<proteinExistence type="predicted"/>
<evidence type="ECO:0000313" key="2">
    <source>
        <dbReference type="Proteomes" id="UP000198660"/>
    </source>
</evidence>
<organism evidence="1 2">
    <name type="scientific">Marininema halotolerans</name>
    <dbReference type="NCBI Taxonomy" id="1155944"/>
    <lineage>
        <taxon>Bacteria</taxon>
        <taxon>Bacillati</taxon>
        <taxon>Bacillota</taxon>
        <taxon>Bacilli</taxon>
        <taxon>Bacillales</taxon>
        <taxon>Thermoactinomycetaceae</taxon>
        <taxon>Marininema</taxon>
    </lineage>
</organism>
<sequence>MNTSTSSNWLIPHLESHFSGEELEQILQRLHAESWASPSERRQWWSSESMEIPLRFHLELDMEV</sequence>
<accession>A0A1I6R9I3</accession>
<dbReference type="AlphaFoldDB" id="A0A1I6R9I3"/>
<gene>
    <name evidence="1" type="ORF">SAMN05444972_104301</name>
</gene>
<keyword evidence="2" id="KW-1185">Reference proteome</keyword>
<dbReference type="Proteomes" id="UP000198660">
    <property type="component" value="Unassembled WGS sequence"/>
</dbReference>
<name>A0A1I6R9I3_9BACL</name>
<dbReference type="EMBL" id="FPAA01000004">
    <property type="protein sequence ID" value="SFS61335.1"/>
    <property type="molecule type" value="Genomic_DNA"/>
</dbReference>
<protein>
    <submittedName>
        <fullName evidence="1">Uncharacterized protein</fullName>
    </submittedName>
</protein>